<organism evidence="2 3">
    <name type="scientific">Kalanchoe fedtschenkoi</name>
    <name type="common">Lavender scallops</name>
    <name type="synonym">South American air plant</name>
    <dbReference type="NCBI Taxonomy" id="63787"/>
    <lineage>
        <taxon>Eukaryota</taxon>
        <taxon>Viridiplantae</taxon>
        <taxon>Streptophyta</taxon>
        <taxon>Embryophyta</taxon>
        <taxon>Tracheophyta</taxon>
        <taxon>Spermatophyta</taxon>
        <taxon>Magnoliopsida</taxon>
        <taxon>eudicotyledons</taxon>
        <taxon>Gunneridae</taxon>
        <taxon>Pentapetalae</taxon>
        <taxon>Saxifragales</taxon>
        <taxon>Crassulaceae</taxon>
        <taxon>Kalanchoe</taxon>
    </lineage>
</organism>
<evidence type="ECO:0000313" key="2">
    <source>
        <dbReference type="EnsemblPlants" id="Kaladp0021s0085.1.v1.1"/>
    </source>
</evidence>
<feature type="compositionally biased region" description="Basic and acidic residues" evidence="1">
    <location>
        <begin position="102"/>
        <end position="136"/>
    </location>
</feature>
<dbReference type="Proteomes" id="UP000594263">
    <property type="component" value="Unplaced"/>
</dbReference>
<feature type="region of interest" description="Disordered" evidence="1">
    <location>
        <begin position="1"/>
        <end position="81"/>
    </location>
</feature>
<proteinExistence type="predicted"/>
<feature type="region of interest" description="Disordered" evidence="1">
    <location>
        <begin position="173"/>
        <end position="208"/>
    </location>
</feature>
<protein>
    <submittedName>
        <fullName evidence="2">Uncharacterized protein</fullName>
    </submittedName>
</protein>
<feature type="region of interest" description="Disordered" evidence="1">
    <location>
        <begin position="93"/>
        <end position="147"/>
    </location>
</feature>
<dbReference type="AlphaFoldDB" id="A0A7N0T4C8"/>
<dbReference type="EnsemblPlants" id="Kaladp0021s0085.1.v1.1">
    <property type="protein sequence ID" value="Kaladp0021s0085.1.v1.1"/>
    <property type="gene ID" value="Kaladp0021s0085.v1.1"/>
</dbReference>
<sequence>MPSGAKRRKATRKKKEKTQTAISNGNGEVKVVESDGGENSSPASQEFEPRQNPFSKDEAKEPSGGDESTESEKDPSFSFSNGYGKVVVIAGEANSDNGGRSFDFRPQKESAEVKIDVEKDGRMELQKNEDEEKVHPSETFSDLEEATAESLLSPDAILEQRPEDIIGRQLQQSDVRVSHSEQRAGSSVIHQVAEKEPRGRKTKPRGQAAVDCSIYLQAPVDKAGSGE</sequence>
<name>A0A7N0T4C8_KALFE</name>
<feature type="compositionally biased region" description="Basic residues" evidence="1">
    <location>
        <begin position="1"/>
        <end position="16"/>
    </location>
</feature>
<accession>A0A7N0T4C8</accession>
<reference evidence="2" key="1">
    <citation type="submission" date="2021-01" db="UniProtKB">
        <authorList>
            <consortium name="EnsemblPlants"/>
        </authorList>
    </citation>
    <scope>IDENTIFICATION</scope>
</reference>
<evidence type="ECO:0000313" key="3">
    <source>
        <dbReference type="Proteomes" id="UP000594263"/>
    </source>
</evidence>
<evidence type="ECO:0000256" key="1">
    <source>
        <dbReference type="SAM" id="MobiDB-lite"/>
    </source>
</evidence>
<dbReference type="Gramene" id="Kaladp0021s0085.1.v1.1">
    <property type="protein sequence ID" value="Kaladp0021s0085.1.v1.1"/>
    <property type="gene ID" value="Kaladp0021s0085.v1.1"/>
</dbReference>
<keyword evidence="3" id="KW-1185">Reference proteome</keyword>